<feature type="short sequence motif" description="HXTX 2" evidence="2">
    <location>
        <begin position="119"/>
        <end position="122"/>
    </location>
</feature>
<dbReference type="GO" id="GO:0016874">
    <property type="term" value="F:ligase activity"/>
    <property type="evidence" value="ECO:0007669"/>
    <property type="project" value="UniProtKB-KW"/>
</dbReference>
<dbReference type="EMBL" id="JAASRM010000001">
    <property type="protein sequence ID" value="NIK90442.1"/>
    <property type="molecule type" value="Genomic_DNA"/>
</dbReference>
<feature type="active site" description="Proton acceptor" evidence="2">
    <location>
        <position position="119"/>
    </location>
</feature>
<sequence length="177" mass="19624">MRLFVALPIPDEVASTLWPLQGGVPGARWQKREQLHLTLRFIGEVDGHEMGLIDDALAGIMAPGFTLQLKATGSFGGNTPRDLWAGVAPNEKLSHLQKKIESACQRIGLESDGRRFTPHVTLARLKHAPFGAVGSWLTQYGLYASPEFEADSFCLYSSKLTTDGSIYRIEKEYPLYF</sequence>
<comment type="similarity">
    <text evidence="2">Belongs to the 2H phosphoesterase superfamily. ThpR family.</text>
</comment>
<dbReference type="GO" id="GO:0008664">
    <property type="term" value="F:RNA 2',3'-cyclic 3'-phosphodiesterase activity"/>
    <property type="evidence" value="ECO:0007669"/>
    <property type="project" value="UniProtKB-EC"/>
</dbReference>
<evidence type="ECO:0000313" key="4">
    <source>
        <dbReference type="Proteomes" id="UP000570514"/>
    </source>
</evidence>
<organism evidence="3 4">
    <name type="scientific">Rhizomicrobium palustre</name>
    <dbReference type="NCBI Taxonomy" id="189966"/>
    <lineage>
        <taxon>Bacteria</taxon>
        <taxon>Pseudomonadati</taxon>
        <taxon>Pseudomonadota</taxon>
        <taxon>Alphaproteobacteria</taxon>
        <taxon>Micropepsales</taxon>
        <taxon>Micropepsaceae</taxon>
        <taxon>Rhizomicrobium</taxon>
    </lineage>
</organism>
<dbReference type="GO" id="GO:0004113">
    <property type="term" value="F:2',3'-cyclic-nucleotide 3'-phosphodiesterase activity"/>
    <property type="evidence" value="ECO:0007669"/>
    <property type="project" value="InterPro"/>
</dbReference>
<dbReference type="HAMAP" id="MF_01940">
    <property type="entry name" value="RNA_CPDase"/>
    <property type="match status" value="1"/>
</dbReference>
<dbReference type="InterPro" id="IPR004175">
    <property type="entry name" value="RNA_CPDase"/>
</dbReference>
<dbReference type="Gene3D" id="3.90.1140.10">
    <property type="entry name" value="Cyclic phosphodiesterase"/>
    <property type="match status" value="1"/>
</dbReference>
<protein>
    <recommendedName>
        <fullName evidence="2">RNA 2',3'-cyclic phosphodiesterase</fullName>
        <shortName evidence="2">RNA 2',3'-CPDase</shortName>
        <ecNumber evidence="2">3.1.4.58</ecNumber>
    </recommendedName>
</protein>
<dbReference type="NCBIfam" id="TIGR02258">
    <property type="entry name" value="2_5_ligase"/>
    <property type="match status" value="1"/>
</dbReference>
<dbReference type="SUPFAM" id="SSF55144">
    <property type="entry name" value="LigT-like"/>
    <property type="match status" value="1"/>
</dbReference>
<proteinExistence type="inferred from homology"/>
<dbReference type="InterPro" id="IPR009097">
    <property type="entry name" value="Cyclic_Pdiesterase"/>
</dbReference>
<comment type="caution">
    <text evidence="3">The sequence shown here is derived from an EMBL/GenBank/DDBJ whole genome shotgun (WGS) entry which is preliminary data.</text>
</comment>
<name>A0A846N5J7_9PROT</name>
<comment type="catalytic activity">
    <reaction evidence="2">
        <text>a 3'-end 2',3'-cyclophospho-ribonucleotide-RNA + H2O = a 3'-end 2'-phospho-ribonucleotide-RNA + H(+)</text>
        <dbReference type="Rhea" id="RHEA:11828"/>
        <dbReference type="Rhea" id="RHEA-COMP:10464"/>
        <dbReference type="Rhea" id="RHEA-COMP:17353"/>
        <dbReference type="ChEBI" id="CHEBI:15377"/>
        <dbReference type="ChEBI" id="CHEBI:15378"/>
        <dbReference type="ChEBI" id="CHEBI:83064"/>
        <dbReference type="ChEBI" id="CHEBI:173113"/>
        <dbReference type="EC" id="3.1.4.58"/>
    </reaction>
</comment>
<reference evidence="3 4" key="1">
    <citation type="submission" date="2020-03" db="EMBL/GenBank/DDBJ databases">
        <title>Genomic Encyclopedia of Type Strains, Phase IV (KMG-IV): sequencing the most valuable type-strain genomes for metagenomic binning, comparative biology and taxonomic classification.</title>
        <authorList>
            <person name="Goeker M."/>
        </authorList>
    </citation>
    <scope>NUCLEOTIDE SEQUENCE [LARGE SCALE GENOMIC DNA]</scope>
    <source>
        <strain evidence="3 4">DSM 19867</strain>
    </source>
</reference>
<keyword evidence="3" id="KW-0436">Ligase</keyword>
<accession>A0A846N5J7</accession>
<comment type="function">
    <text evidence="2">Hydrolyzes RNA 2',3'-cyclic phosphodiester to an RNA 2'-phosphomonoester.</text>
</comment>
<evidence type="ECO:0000256" key="2">
    <source>
        <dbReference type="HAMAP-Rule" id="MF_01940"/>
    </source>
</evidence>
<dbReference type="PANTHER" id="PTHR35561">
    <property type="entry name" value="RNA 2',3'-CYCLIC PHOSPHODIESTERASE"/>
    <property type="match status" value="1"/>
</dbReference>
<dbReference type="EC" id="3.1.4.58" evidence="2"/>
<evidence type="ECO:0000256" key="1">
    <source>
        <dbReference type="ARBA" id="ARBA00022801"/>
    </source>
</evidence>
<dbReference type="Pfam" id="PF13563">
    <property type="entry name" value="2_5_RNA_ligase2"/>
    <property type="match status" value="1"/>
</dbReference>
<gene>
    <name evidence="3" type="ORF">FHS83_003760</name>
</gene>
<keyword evidence="1 2" id="KW-0378">Hydrolase</keyword>
<evidence type="ECO:0000313" key="3">
    <source>
        <dbReference type="EMBL" id="NIK90442.1"/>
    </source>
</evidence>
<keyword evidence="4" id="KW-1185">Reference proteome</keyword>
<feature type="active site" description="Proton donor" evidence="2">
    <location>
        <position position="36"/>
    </location>
</feature>
<dbReference type="AlphaFoldDB" id="A0A846N5J7"/>
<feature type="short sequence motif" description="HXTX 1" evidence="2">
    <location>
        <begin position="36"/>
        <end position="39"/>
    </location>
</feature>
<dbReference type="RefSeq" id="WP_167084998.1">
    <property type="nucleotide sequence ID" value="NZ_BAAADC010000001.1"/>
</dbReference>
<dbReference type="PANTHER" id="PTHR35561:SF1">
    <property type="entry name" value="RNA 2',3'-CYCLIC PHOSPHODIESTERASE"/>
    <property type="match status" value="1"/>
</dbReference>
<dbReference type="Proteomes" id="UP000570514">
    <property type="component" value="Unassembled WGS sequence"/>
</dbReference>